<dbReference type="PROSITE" id="PS50994">
    <property type="entry name" value="INTEGRASE"/>
    <property type="match status" value="1"/>
</dbReference>
<evidence type="ECO:0000313" key="4">
    <source>
        <dbReference type="Proteomes" id="UP000596977"/>
    </source>
</evidence>
<dbReference type="SUPFAM" id="SSF53098">
    <property type="entry name" value="Ribonuclease H-like"/>
    <property type="match status" value="1"/>
</dbReference>
<dbReference type="InterPro" id="IPR053392">
    <property type="entry name" value="Transposase_IS30-like"/>
</dbReference>
<dbReference type="InterPro" id="IPR036397">
    <property type="entry name" value="RNaseH_sf"/>
</dbReference>
<keyword evidence="4" id="KW-1185">Reference proteome</keyword>
<gene>
    <name evidence="3" type="primary">tnp</name>
    <name evidence="3" type="ORF">GCM10011499_38390</name>
</gene>
<dbReference type="Proteomes" id="UP000596977">
    <property type="component" value="Unassembled WGS sequence"/>
</dbReference>
<evidence type="ECO:0000256" key="1">
    <source>
        <dbReference type="ARBA" id="ARBA00023172"/>
    </source>
</evidence>
<dbReference type="NCBIfam" id="NF033563">
    <property type="entry name" value="transpos_IS30"/>
    <property type="match status" value="1"/>
</dbReference>
<protein>
    <submittedName>
        <fullName evidence="3">IS30 family transposase</fullName>
    </submittedName>
</protein>
<dbReference type="GO" id="GO:0005829">
    <property type="term" value="C:cytosol"/>
    <property type="evidence" value="ECO:0007669"/>
    <property type="project" value="TreeGrafter"/>
</dbReference>
<dbReference type="EMBL" id="BMKB01000012">
    <property type="protein sequence ID" value="GGA64293.1"/>
    <property type="molecule type" value="Genomic_DNA"/>
</dbReference>
<evidence type="ECO:0000313" key="3">
    <source>
        <dbReference type="EMBL" id="GGA64293.1"/>
    </source>
</evidence>
<reference evidence="3 4" key="1">
    <citation type="journal article" date="2014" name="Int. J. Syst. Evol. Microbiol.">
        <title>Complete genome sequence of Corynebacterium casei LMG S-19264T (=DSM 44701T), isolated from a smear-ripened cheese.</title>
        <authorList>
            <consortium name="US DOE Joint Genome Institute (JGI-PGF)"/>
            <person name="Walter F."/>
            <person name="Albersmeier A."/>
            <person name="Kalinowski J."/>
            <person name="Ruckert C."/>
        </authorList>
    </citation>
    <scope>NUCLEOTIDE SEQUENCE [LARGE SCALE GENOMIC DNA]</scope>
    <source>
        <strain evidence="3 4">CGMCC 1.15896</strain>
    </source>
</reference>
<feature type="domain" description="Integrase catalytic" evidence="2">
    <location>
        <begin position="156"/>
        <end position="320"/>
    </location>
</feature>
<dbReference type="Gene3D" id="3.30.420.10">
    <property type="entry name" value="Ribonuclease H-like superfamily/Ribonuclease H"/>
    <property type="match status" value="1"/>
</dbReference>
<dbReference type="GO" id="GO:0032196">
    <property type="term" value="P:transposition"/>
    <property type="evidence" value="ECO:0007669"/>
    <property type="project" value="TreeGrafter"/>
</dbReference>
<dbReference type="GO" id="GO:0006310">
    <property type="term" value="P:DNA recombination"/>
    <property type="evidence" value="ECO:0007669"/>
    <property type="project" value="UniProtKB-KW"/>
</dbReference>
<dbReference type="InterPro" id="IPR025246">
    <property type="entry name" value="IS30-like_HTH"/>
</dbReference>
<dbReference type="PANTHER" id="PTHR10948:SF23">
    <property type="entry name" value="TRANSPOSASE INSI FOR INSERTION SEQUENCE ELEMENT IS30A-RELATED"/>
    <property type="match status" value="1"/>
</dbReference>
<dbReference type="Pfam" id="PF13936">
    <property type="entry name" value="HTH_38"/>
    <property type="match status" value="1"/>
</dbReference>
<dbReference type="GO" id="GO:0003676">
    <property type="term" value="F:nucleic acid binding"/>
    <property type="evidence" value="ECO:0007669"/>
    <property type="project" value="InterPro"/>
</dbReference>
<name>A0A916RQ96_9HYPH</name>
<proteinExistence type="predicted"/>
<accession>A0A916RQ96</accession>
<dbReference type="AlphaFoldDB" id="A0A916RQ96"/>
<dbReference type="InterPro" id="IPR001584">
    <property type="entry name" value="Integrase_cat-core"/>
</dbReference>
<dbReference type="InterPro" id="IPR012337">
    <property type="entry name" value="RNaseH-like_sf"/>
</dbReference>
<keyword evidence="1" id="KW-0233">DNA recombination</keyword>
<dbReference type="InterPro" id="IPR051917">
    <property type="entry name" value="Transposase-Integrase"/>
</dbReference>
<dbReference type="GO" id="GO:0015074">
    <property type="term" value="P:DNA integration"/>
    <property type="evidence" value="ECO:0007669"/>
    <property type="project" value="InterPro"/>
</dbReference>
<organism evidence="3 4">
    <name type="scientific">Pelagibacterium lentulum</name>
    <dbReference type="NCBI Taxonomy" id="2029865"/>
    <lineage>
        <taxon>Bacteria</taxon>
        <taxon>Pseudomonadati</taxon>
        <taxon>Pseudomonadota</taxon>
        <taxon>Alphaproteobacteria</taxon>
        <taxon>Hyphomicrobiales</taxon>
        <taxon>Devosiaceae</taxon>
        <taxon>Pelagibacterium</taxon>
    </lineage>
</organism>
<comment type="caution">
    <text evidence="3">The sequence shown here is derived from an EMBL/GenBank/DDBJ whole genome shotgun (WGS) entry which is preliminary data.</text>
</comment>
<sequence>MDERRTISRMREQNFRQSEIARHLGRSRATVSREIRRNYWHDREVPEAEGYWAVLANDMTRDRRRRVGKLHRSHALRHAVISKLEDGWSPEQIAGRLRIEHKTKIRLCHETIYRYVYSPEGQRQKLAQLLPERRRTRRPRYARKPQRPVFPVERAIRNRPEAINSRREFGHWEADLMIFRRILGDANVATIVERKSRFTLLFSNNDRQSRPIMNRLITELSPLPVTARQSLTFDRGFEFVSWRELKNGMGTDAWFCDPSAPWQKGSVENMNRRIGRYLPRETAILSLPPNHLRRLCEMLNNTPRKCLGYRTPGEVFREEMHSLVRTTPPPDRSCNPGQPT</sequence>
<dbReference type="PANTHER" id="PTHR10948">
    <property type="entry name" value="TRANSPOSASE"/>
    <property type="match status" value="1"/>
</dbReference>
<evidence type="ECO:0000259" key="2">
    <source>
        <dbReference type="PROSITE" id="PS50994"/>
    </source>
</evidence>
<dbReference type="GO" id="GO:0004803">
    <property type="term" value="F:transposase activity"/>
    <property type="evidence" value="ECO:0007669"/>
    <property type="project" value="TreeGrafter"/>
</dbReference>